<name>K1U813_9ZZZZ</name>
<protein>
    <submittedName>
        <fullName evidence="1">Phage related protein</fullName>
    </submittedName>
</protein>
<evidence type="ECO:0000313" key="1">
    <source>
        <dbReference type="EMBL" id="EKC78378.1"/>
    </source>
</evidence>
<reference evidence="1" key="1">
    <citation type="journal article" date="2013" name="Environ. Microbiol.">
        <title>Microbiota from the distal guts of lean and obese adolescents exhibit partial functional redundancy besides clear differences in community structure.</title>
        <authorList>
            <person name="Ferrer M."/>
            <person name="Ruiz A."/>
            <person name="Lanza F."/>
            <person name="Haange S.B."/>
            <person name="Oberbach A."/>
            <person name="Till H."/>
            <person name="Bargiela R."/>
            <person name="Campoy C."/>
            <person name="Segura M.T."/>
            <person name="Richter M."/>
            <person name="von Bergen M."/>
            <person name="Seifert J."/>
            <person name="Suarez A."/>
        </authorList>
    </citation>
    <scope>NUCLEOTIDE SEQUENCE</scope>
</reference>
<organism evidence="1">
    <name type="scientific">human gut metagenome</name>
    <dbReference type="NCBI Taxonomy" id="408170"/>
    <lineage>
        <taxon>unclassified sequences</taxon>
        <taxon>metagenomes</taxon>
        <taxon>organismal metagenomes</taxon>
    </lineage>
</organism>
<proteinExistence type="predicted"/>
<dbReference type="AlphaFoldDB" id="K1U813"/>
<dbReference type="SUPFAM" id="SSF51161">
    <property type="entry name" value="Trimeric LpxA-like enzymes"/>
    <property type="match status" value="1"/>
</dbReference>
<dbReference type="InterPro" id="IPR011004">
    <property type="entry name" value="Trimer_LpxA-like_sf"/>
</dbReference>
<dbReference type="EMBL" id="AJWY01002358">
    <property type="protein sequence ID" value="EKC78378.1"/>
    <property type="molecule type" value="Genomic_DNA"/>
</dbReference>
<comment type="caution">
    <text evidence="1">The sequence shown here is derived from an EMBL/GenBank/DDBJ whole genome shotgun (WGS) entry which is preliminary data.</text>
</comment>
<sequence>MRTISNQKYEITDIAHEEYPFLHRIRALRDICGEICAGDIGGFVESESNLSAEPGDCAWIFDDAIAAGDAYVDRDACLRGDAIACGSAYVSKGSVMSGHSRAEDNAYLRGASMTGKALASGNAQIIHDPHTMGTPILSGNCKVYGTVQGDIRITGSAVILPCEEVRNDTRDTFVLSGKSRSVIRGIGRETLKPLQKK</sequence>
<accession>K1U813</accession>
<gene>
    <name evidence="1" type="ORF">LEA_03557</name>
</gene>